<evidence type="ECO:0000256" key="1">
    <source>
        <dbReference type="ARBA" id="ARBA00004442"/>
    </source>
</evidence>
<keyword evidence="8" id="KW-1185">Reference proteome</keyword>
<evidence type="ECO:0000256" key="3">
    <source>
        <dbReference type="ARBA" id="ARBA00023237"/>
    </source>
</evidence>
<dbReference type="Gene3D" id="2.40.170.20">
    <property type="entry name" value="TonB-dependent receptor, beta-barrel domain"/>
    <property type="match status" value="1"/>
</dbReference>
<evidence type="ECO:0000259" key="5">
    <source>
        <dbReference type="Pfam" id="PF00593"/>
    </source>
</evidence>
<comment type="caution">
    <text evidence="7">The sequence shown here is derived from an EMBL/GenBank/DDBJ whole genome shotgun (WGS) entry which is preliminary data.</text>
</comment>
<dbReference type="InterPro" id="IPR000531">
    <property type="entry name" value="Beta-barrel_TonB"/>
</dbReference>
<dbReference type="InterPro" id="IPR013784">
    <property type="entry name" value="Carb-bd-like_fold"/>
</dbReference>
<dbReference type="SUPFAM" id="SSF56935">
    <property type="entry name" value="Porins"/>
    <property type="match status" value="1"/>
</dbReference>
<keyword evidence="4" id="KW-0798">TonB box</keyword>
<comment type="similarity">
    <text evidence="4">Belongs to the TonB-dependent receptor family.</text>
</comment>
<dbReference type="Pfam" id="PF07715">
    <property type="entry name" value="Plug"/>
    <property type="match status" value="1"/>
</dbReference>
<dbReference type="InterPro" id="IPR012910">
    <property type="entry name" value="Plug_dom"/>
</dbReference>
<dbReference type="EMBL" id="JARVCO010000012">
    <property type="protein sequence ID" value="MDZ8120182.1"/>
    <property type="molecule type" value="Genomic_DNA"/>
</dbReference>
<keyword evidence="3" id="KW-0998">Cell outer membrane</keyword>
<name>A0ABU5N154_9BACT</name>
<accession>A0ABU5N154</accession>
<dbReference type="InterPro" id="IPR036942">
    <property type="entry name" value="Beta-barrel_TonB_sf"/>
</dbReference>
<comment type="subcellular location">
    <subcellularLocation>
        <location evidence="1 4">Cell outer membrane</location>
    </subcellularLocation>
</comment>
<feature type="domain" description="TonB-dependent receptor plug" evidence="6">
    <location>
        <begin position="122"/>
        <end position="221"/>
    </location>
</feature>
<sequence length="1005" mass="111006">MSLCICGASAQQGGIRGMVMDADFEVPLPGVKVVISETGQEAVTGDAGSYFLEQVEPGAYTLMFSKGGYTRFTQPQVIVSPGKLAEMDASLAGEYEEMDELVVKEISLGGASEIGLLNLRMESVAMMDSVGADLMSKAGASDAAQALTLVPGTTIQDGKYAVVRGLPDRYVASLMNNVRLPSADPDKRAVQLDQFPSAMIESMQVSKTFTPDQQGDASGGAVNIVLKGIPDERVLQFKIGTKYKTNVGDAGSDFPVDDAIDMGTWGHTADDIQPQDISTPWSGVVGVERGDSRPMYDWSLTAGDKFAVGSDLKVGFVGSLFYKRDASYSEGRNDKYWLENDGGLQDTMTPQYSGDNPYLTFGGTSYLNPGSELSTSLYDFRQGSEELQWGTLGGIGAETENNAVNLLYSYNFTGESTARLSEDTRGKTYFFPGYDPDDITSPGGADSDSALFGGNQDFSSFAAFNRKEELDYTERTAGSLQLRGDHTLPLGSLRIGSAFTFNEPEIDWTVAWSGSTMDTPDRRSLETYWRRDDDGDGIHRMYNDDGGRARLIRTWRSVDEDSFQYFGNINLPFEAWNDEEGFLKFGGFDDSVERSFDQNSFYTTQQLSSLQVQPSMAWEEFWSSYLNDERIDMSDYPFDVNYDGAQDITAFYLMGDLPVASFLKITGGVRFEKTELNTTMRDVDPNAQLYIPANNYGPLDFAGNEDQANAVIDQNDVLPSIGFEFIPHDKISFRGSYTETIARMTFKELVPIEQVDTLGDDPFIGNPDLQMSSIRNYDLRFDYNPYPGGLVSVSWFYKELKDVIDYRQQILGGATLATTPDNYSEGTINGYELEMRQSLGEWWEPLEGLDLGANLTLIQSELDASGAELDALAGLPEIIEAEYDDGTRDMMGTPEYLYNLNATYTVPKFGTELGLFYIFKGDALKAAGTQDSNRYIPNIYEKGYGVLNFSLSQKLGNHFKVGFKAKNLLNPEIQSVYRSEYAGEDVIRTSYKKGIEYSVGVSTTW</sequence>
<dbReference type="Proteomes" id="UP001290861">
    <property type="component" value="Unassembled WGS sequence"/>
</dbReference>
<dbReference type="Gene3D" id="2.170.130.10">
    <property type="entry name" value="TonB-dependent receptor, plug domain"/>
    <property type="match status" value="1"/>
</dbReference>
<gene>
    <name evidence="7" type="ORF">P9H32_16240</name>
</gene>
<feature type="domain" description="TonB-dependent receptor-like beta-barrel" evidence="5">
    <location>
        <begin position="423"/>
        <end position="968"/>
    </location>
</feature>
<dbReference type="Pfam" id="PF13620">
    <property type="entry name" value="CarboxypepD_reg"/>
    <property type="match status" value="1"/>
</dbReference>
<dbReference type="PANTHER" id="PTHR40980">
    <property type="entry name" value="PLUG DOMAIN-CONTAINING PROTEIN"/>
    <property type="match status" value="1"/>
</dbReference>
<proteinExistence type="inferred from homology"/>
<organism evidence="7 8">
    <name type="scientific">Pontiella agarivorans</name>
    <dbReference type="NCBI Taxonomy" id="3038953"/>
    <lineage>
        <taxon>Bacteria</taxon>
        <taxon>Pseudomonadati</taxon>
        <taxon>Kiritimatiellota</taxon>
        <taxon>Kiritimatiellia</taxon>
        <taxon>Kiritimatiellales</taxon>
        <taxon>Pontiellaceae</taxon>
        <taxon>Pontiella</taxon>
    </lineage>
</organism>
<reference evidence="7 8" key="1">
    <citation type="journal article" date="2024" name="Appl. Environ. Microbiol.">
        <title>Pontiella agarivorans sp. nov., a novel marine anaerobic bacterium capable of degrading macroalgal polysaccharides and fixing nitrogen.</title>
        <authorList>
            <person name="Liu N."/>
            <person name="Kivenson V."/>
            <person name="Peng X."/>
            <person name="Cui Z."/>
            <person name="Lankiewicz T.S."/>
            <person name="Gosselin K.M."/>
            <person name="English C.J."/>
            <person name="Blair E.M."/>
            <person name="O'Malley M.A."/>
            <person name="Valentine D.L."/>
        </authorList>
    </citation>
    <scope>NUCLEOTIDE SEQUENCE [LARGE SCALE GENOMIC DNA]</scope>
    <source>
        <strain evidence="7 8">NLcol2</strain>
    </source>
</reference>
<evidence type="ECO:0000259" key="6">
    <source>
        <dbReference type="Pfam" id="PF07715"/>
    </source>
</evidence>
<keyword evidence="7" id="KW-0675">Receptor</keyword>
<protein>
    <submittedName>
        <fullName evidence="7">TonB-dependent receptor</fullName>
    </submittedName>
</protein>
<dbReference type="InterPro" id="IPR037066">
    <property type="entry name" value="Plug_dom_sf"/>
</dbReference>
<dbReference type="PANTHER" id="PTHR40980:SF4">
    <property type="entry name" value="TONB-DEPENDENT RECEPTOR-LIKE BETA-BARREL DOMAIN-CONTAINING PROTEIN"/>
    <property type="match status" value="1"/>
</dbReference>
<evidence type="ECO:0000313" key="7">
    <source>
        <dbReference type="EMBL" id="MDZ8120182.1"/>
    </source>
</evidence>
<dbReference type="Pfam" id="PF00593">
    <property type="entry name" value="TonB_dep_Rec_b-barrel"/>
    <property type="match status" value="1"/>
</dbReference>
<dbReference type="Gene3D" id="2.60.40.1120">
    <property type="entry name" value="Carboxypeptidase-like, regulatory domain"/>
    <property type="match status" value="1"/>
</dbReference>
<evidence type="ECO:0000313" key="8">
    <source>
        <dbReference type="Proteomes" id="UP001290861"/>
    </source>
</evidence>
<dbReference type="SUPFAM" id="SSF49452">
    <property type="entry name" value="Starch-binding domain-like"/>
    <property type="match status" value="1"/>
</dbReference>
<evidence type="ECO:0000256" key="4">
    <source>
        <dbReference type="RuleBase" id="RU003357"/>
    </source>
</evidence>
<evidence type="ECO:0000256" key="2">
    <source>
        <dbReference type="ARBA" id="ARBA00023136"/>
    </source>
</evidence>
<keyword evidence="2 4" id="KW-0472">Membrane</keyword>